<evidence type="ECO:0000256" key="6">
    <source>
        <dbReference type="ARBA" id="ARBA00035191"/>
    </source>
</evidence>
<accession>A0A8C4RZX8</accession>
<dbReference type="GO" id="GO:0005762">
    <property type="term" value="C:mitochondrial large ribosomal subunit"/>
    <property type="evidence" value="ECO:0007669"/>
    <property type="project" value="TreeGrafter"/>
</dbReference>
<feature type="region of interest" description="Disordered" evidence="8">
    <location>
        <begin position="77"/>
        <end position="98"/>
    </location>
</feature>
<reference evidence="9" key="1">
    <citation type="submission" date="2021-06" db="EMBL/GenBank/DDBJ databases">
        <authorList>
            <consortium name="Wellcome Sanger Institute Data Sharing"/>
        </authorList>
    </citation>
    <scope>NUCLEOTIDE SEQUENCE [LARGE SCALE GENOMIC DNA]</scope>
</reference>
<evidence type="ECO:0000313" key="9">
    <source>
        <dbReference type="Ensembl" id="ENSECRP00000009360.1"/>
    </source>
</evidence>
<evidence type="ECO:0000256" key="2">
    <source>
        <dbReference type="ARBA" id="ARBA00005677"/>
    </source>
</evidence>
<comment type="subcellular location">
    <subcellularLocation>
        <location evidence="1">Mitochondrion</location>
    </subcellularLocation>
</comment>
<gene>
    <name evidence="9" type="primary">mrpl49</name>
</gene>
<reference evidence="9" key="3">
    <citation type="submission" date="2025-09" db="UniProtKB">
        <authorList>
            <consortium name="Ensembl"/>
        </authorList>
    </citation>
    <scope>IDENTIFICATION</scope>
</reference>
<dbReference type="PANTHER" id="PTHR13477:SF0">
    <property type="entry name" value="LARGE RIBOSOMAL SUBUNIT PROTEIN ML49"/>
    <property type="match status" value="1"/>
</dbReference>
<dbReference type="GO" id="GO:0003743">
    <property type="term" value="F:translation initiation factor activity"/>
    <property type="evidence" value="ECO:0007669"/>
    <property type="project" value="InterPro"/>
</dbReference>
<dbReference type="Pfam" id="PF05046">
    <property type="entry name" value="Img2"/>
    <property type="match status" value="1"/>
</dbReference>
<dbReference type="GeneTree" id="ENSGT00390000017253"/>
<organism evidence="9 10">
    <name type="scientific">Erpetoichthys calabaricus</name>
    <name type="common">Rope fish</name>
    <name type="synonym">Calamoichthys calabaricus</name>
    <dbReference type="NCBI Taxonomy" id="27687"/>
    <lineage>
        <taxon>Eukaryota</taxon>
        <taxon>Metazoa</taxon>
        <taxon>Chordata</taxon>
        <taxon>Craniata</taxon>
        <taxon>Vertebrata</taxon>
        <taxon>Euteleostomi</taxon>
        <taxon>Actinopterygii</taxon>
        <taxon>Polypteriformes</taxon>
        <taxon>Polypteridae</taxon>
        <taxon>Erpetoichthys</taxon>
    </lineage>
</organism>
<dbReference type="Proteomes" id="UP000694620">
    <property type="component" value="Chromosome 1"/>
</dbReference>
<sequence>MCRSRYALNRSVVMANMALSCCARMKNGIKILKATGTFSRVGAKMQANYCASASSSQTYPGITESTEEYKYVERLIPPSSVPTPPKHDQYPTPSGWRPPAAVPPPLPYMVRRSRMHNVPVYSDITHGNRKMTIVRKIEGDIWALEKDLKDFLTKSSGTTPLMQVNEVNMSIRIKGSFDKDLKSWLLEKGF</sequence>
<dbReference type="GO" id="GO:0003735">
    <property type="term" value="F:structural constituent of ribosome"/>
    <property type="evidence" value="ECO:0007669"/>
    <property type="project" value="InterPro"/>
</dbReference>
<dbReference type="Gene3D" id="3.30.780.10">
    <property type="entry name" value="SUI1-like domain"/>
    <property type="match status" value="1"/>
</dbReference>
<name>A0A8C4RZX8_ERPCA</name>
<evidence type="ECO:0000256" key="8">
    <source>
        <dbReference type="SAM" id="MobiDB-lite"/>
    </source>
</evidence>
<evidence type="ECO:0000313" key="10">
    <source>
        <dbReference type="Proteomes" id="UP000694620"/>
    </source>
</evidence>
<reference evidence="9" key="2">
    <citation type="submission" date="2025-08" db="UniProtKB">
        <authorList>
            <consortium name="Ensembl"/>
        </authorList>
    </citation>
    <scope>IDENTIFICATION</scope>
</reference>
<keyword evidence="4" id="KW-0496">Mitochondrion</keyword>
<comment type="similarity">
    <text evidence="2">Belongs to the mitochondrion-specific ribosomal protein mL49 family.</text>
</comment>
<dbReference type="InterPro" id="IPR036877">
    <property type="entry name" value="SUI1_dom_sf"/>
</dbReference>
<evidence type="ECO:0000256" key="4">
    <source>
        <dbReference type="ARBA" id="ARBA00023128"/>
    </source>
</evidence>
<keyword evidence="10" id="KW-1185">Reference proteome</keyword>
<evidence type="ECO:0000256" key="7">
    <source>
        <dbReference type="ARBA" id="ARBA00035545"/>
    </source>
</evidence>
<dbReference type="Ensembl" id="ENSECRT00000009512.1">
    <property type="protein sequence ID" value="ENSECRP00000009360.1"/>
    <property type="gene ID" value="ENSECRG00000006265.1"/>
</dbReference>
<keyword evidence="3" id="KW-0689">Ribosomal protein</keyword>
<dbReference type="SUPFAM" id="SSF55159">
    <property type="entry name" value="eIF1-like"/>
    <property type="match status" value="1"/>
</dbReference>
<keyword evidence="5" id="KW-0687">Ribonucleoprotein</keyword>
<protein>
    <recommendedName>
        <fullName evidence="6">Large ribosomal subunit protein mL49</fullName>
    </recommendedName>
    <alternativeName>
        <fullName evidence="7">39S ribosomal protein L49, mitochondrial</fullName>
    </alternativeName>
</protein>
<dbReference type="PROSITE" id="PS51257">
    <property type="entry name" value="PROKAR_LIPOPROTEIN"/>
    <property type="match status" value="1"/>
</dbReference>
<evidence type="ECO:0000256" key="3">
    <source>
        <dbReference type="ARBA" id="ARBA00022980"/>
    </source>
</evidence>
<evidence type="ECO:0000256" key="1">
    <source>
        <dbReference type="ARBA" id="ARBA00004173"/>
    </source>
</evidence>
<proteinExistence type="inferred from homology"/>
<dbReference type="FunFam" id="3.30.780.10:FF:000009">
    <property type="entry name" value="39S ribosomal protein L49, mitochondrial"/>
    <property type="match status" value="1"/>
</dbReference>
<dbReference type="PANTHER" id="PTHR13477">
    <property type="entry name" value="MITOCHONDRIAL 39S RIBOSOMAL PROTEIN L49"/>
    <property type="match status" value="1"/>
</dbReference>
<evidence type="ECO:0000256" key="5">
    <source>
        <dbReference type="ARBA" id="ARBA00023274"/>
    </source>
</evidence>
<dbReference type="InterPro" id="IPR007740">
    <property type="entry name" value="Ribosomal_mL49"/>
</dbReference>
<dbReference type="AlphaFoldDB" id="A0A8C4RZX8"/>